<dbReference type="InterPro" id="IPR002048">
    <property type="entry name" value="EF_hand_dom"/>
</dbReference>
<dbReference type="GO" id="GO:0005509">
    <property type="term" value="F:calcium ion binding"/>
    <property type="evidence" value="ECO:0007669"/>
    <property type="project" value="InterPro"/>
</dbReference>
<dbReference type="FunFam" id="1.10.238.10:FF:000001">
    <property type="entry name" value="Calmodulin 1"/>
    <property type="match status" value="1"/>
</dbReference>
<feature type="domain" description="Protein kinase" evidence="2">
    <location>
        <begin position="239"/>
        <end position="544"/>
    </location>
</feature>
<dbReference type="GO" id="GO:0005634">
    <property type="term" value="C:nucleus"/>
    <property type="evidence" value="ECO:0007669"/>
    <property type="project" value="TreeGrafter"/>
</dbReference>
<name>A0AAD8UTX3_BABGI</name>
<evidence type="ECO:0000259" key="2">
    <source>
        <dbReference type="PROSITE" id="PS50011"/>
    </source>
</evidence>
<evidence type="ECO:0000259" key="3">
    <source>
        <dbReference type="PROSITE" id="PS50222"/>
    </source>
</evidence>
<dbReference type="GO" id="GO:0005737">
    <property type="term" value="C:cytoplasm"/>
    <property type="evidence" value="ECO:0007669"/>
    <property type="project" value="TreeGrafter"/>
</dbReference>
<dbReference type="GO" id="GO:0004674">
    <property type="term" value="F:protein serine/threonine kinase activity"/>
    <property type="evidence" value="ECO:0007669"/>
    <property type="project" value="TreeGrafter"/>
</dbReference>
<dbReference type="SMART" id="SM00220">
    <property type="entry name" value="S_TKc"/>
    <property type="match status" value="1"/>
</dbReference>
<comment type="caution">
    <text evidence="4">The sequence shown here is derived from an EMBL/GenBank/DDBJ whole genome shotgun (WGS) entry which is preliminary data.</text>
</comment>
<dbReference type="InterPro" id="IPR011992">
    <property type="entry name" value="EF-hand-dom_pair"/>
</dbReference>
<accession>A0AAD8UTX3</accession>
<evidence type="ECO:0000313" key="5">
    <source>
        <dbReference type="Proteomes" id="UP001230268"/>
    </source>
</evidence>
<dbReference type="SUPFAM" id="SSF56112">
    <property type="entry name" value="Protein kinase-like (PK-like)"/>
    <property type="match status" value="1"/>
</dbReference>
<dbReference type="GO" id="GO:0044773">
    <property type="term" value="P:mitotic DNA damage checkpoint signaling"/>
    <property type="evidence" value="ECO:0007669"/>
    <property type="project" value="TreeGrafter"/>
</dbReference>
<reference evidence="4" key="1">
    <citation type="submission" date="2023-08" db="EMBL/GenBank/DDBJ databases">
        <title>Draft sequence of the Babesia gibsoni genome.</title>
        <authorList>
            <person name="Yamagishi J.Y."/>
            <person name="Xuan X.X."/>
        </authorList>
    </citation>
    <scope>NUCLEOTIDE SEQUENCE</scope>
    <source>
        <strain evidence="4">Azabu</strain>
    </source>
</reference>
<protein>
    <submittedName>
        <fullName evidence="4">Ovarian-specific serine/threonine-protein kinase lok-related domain containing protein</fullName>
    </submittedName>
</protein>
<dbReference type="Proteomes" id="UP001230268">
    <property type="component" value="Unassembled WGS sequence"/>
</dbReference>
<dbReference type="GO" id="GO:0005524">
    <property type="term" value="F:ATP binding"/>
    <property type="evidence" value="ECO:0007669"/>
    <property type="project" value="InterPro"/>
</dbReference>
<dbReference type="PANTHER" id="PTHR44167:SF24">
    <property type="entry name" value="SERINE_THREONINE-PROTEIN KINASE CHK2"/>
    <property type="match status" value="1"/>
</dbReference>
<dbReference type="Gene3D" id="3.30.200.20">
    <property type="entry name" value="Phosphorylase Kinase, domain 1"/>
    <property type="match status" value="1"/>
</dbReference>
<dbReference type="SUPFAM" id="SSF47473">
    <property type="entry name" value="EF-hand"/>
    <property type="match status" value="1"/>
</dbReference>
<dbReference type="PROSITE" id="PS00108">
    <property type="entry name" value="PROTEIN_KINASE_ST"/>
    <property type="match status" value="1"/>
</dbReference>
<organism evidence="4 5">
    <name type="scientific">Babesia gibsoni</name>
    <dbReference type="NCBI Taxonomy" id="33632"/>
    <lineage>
        <taxon>Eukaryota</taxon>
        <taxon>Sar</taxon>
        <taxon>Alveolata</taxon>
        <taxon>Apicomplexa</taxon>
        <taxon>Aconoidasida</taxon>
        <taxon>Piroplasmida</taxon>
        <taxon>Babesiidae</taxon>
        <taxon>Babesia</taxon>
    </lineage>
</organism>
<evidence type="ECO:0000313" key="4">
    <source>
        <dbReference type="EMBL" id="KAK1444462.1"/>
    </source>
</evidence>
<sequence length="663" mass="75423">MGDVDSFASDADLPIGDIKRIQRNVLNPELEREVEEAFELFDRDGNGLLDFFECQASFRALRLNASRDTIRTMFAEINKEEDSYLTMKDFKTLVLQVIHKRYNSSEAAKIFALLEDGTGKITVNSLHNVLKRLGTRMDDEDVQLMITEAAPGKDHVSFEEFKKILKQSWRGDPLTSLIQRLVTLHKMPKRPEMDSCKGQHRTTFYGGEKGEYPSRATTAVSDTPFMEPCLMSDLSPPGMKRIRRLSAGSRLSSYYYIGSELRVCADCTKKNNSRPVLRDIIDRQTGEPKVLKIISKSRLPPGPEGLNNWRALCEKLLNFEPSCNLMKVEQVWESDTSFYMVTEKLAGGELFEFLLTEKAIPEDICKYIMKQLFSAVEQLHNRNMLHRDIKPENIMFKNSTNSALSVPERYELVLIDFDTCKMMDNINAEKIEIVNGKRRLVGTYGYLAPEILRGEEYTTASDMWSIGVVLYILMTGVPPVSMEKMYDAKASYAVLTAAETNGIDFNMPPLVEFPLARDLCRRLLCFDRHKRIANAADALAHPWLVGLPSIFDRRIRMKNYTMGDSQDRQHGRVENSTGGYFRNFLSKGSKRDTSHDNSGAKFEAGRKMPLLSYDGVDAAVTDQVKKRSIKTRRLSQRQCQLSEGNLQHVKPHEALAQETAVFC</sequence>
<dbReference type="Pfam" id="PF00069">
    <property type="entry name" value="Pkinase"/>
    <property type="match status" value="1"/>
</dbReference>
<dbReference type="PANTHER" id="PTHR44167">
    <property type="entry name" value="OVARIAN-SPECIFIC SERINE/THREONINE-PROTEIN KINASE LOK-RELATED"/>
    <property type="match status" value="1"/>
</dbReference>
<keyword evidence="4" id="KW-0808">Transferase</keyword>
<dbReference type="InterPro" id="IPR008271">
    <property type="entry name" value="Ser/Thr_kinase_AS"/>
</dbReference>
<dbReference type="InterPro" id="IPR011009">
    <property type="entry name" value="Kinase-like_dom_sf"/>
</dbReference>
<dbReference type="PROSITE" id="PS50222">
    <property type="entry name" value="EF_HAND_2"/>
    <property type="match status" value="1"/>
</dbReference>
<proteinExistence type="inferred from homology"/>
<dbReference type="CDD" id="cd00051">
    <property type="entry name" value="EFh"/>
    <property type="match status" value="2"/>
</dbReference>
<keyword evidence="4" id="KW-0418">Kinase</keyword>
<dbReference type="AlphaFoldDB" id="A0AAD8UTX3"/>
<dbReference type="Gene3D" id="1.10.510.10">
    <property type="entry name" value="Transferase(Phosphotransferase) domain 1"/>
    <property type="match status" value="1"/>
</dbReference>
<keyword evidence="5" id="KW-1185">Reference proteome</keyword>
<dbReference type="Gene3D" id="1.10.238.10">
    <property type="entry name" value="EF-hand"/>
    <property type="match status" value="1"/>
</dbReference>
<dbReference type="SMART" id="SM00054">
    <property type="entry name" value="EFh"/>
    <property type="match status" value="3"/>
</dbReference>
<dbReference type="PROSITE" id="PS50011">
    <property type="entry name" value="PROTEIN_KINASE_DOM"/>
    <property type="match status" value="1"/>
</dbReference>
<dbReference type="InterPro" id="IPR000719">
    <property type="entry name" value="Prot_kinase_dom"/>
</dbReference>
<evidence type="ECO:0000256" key="1">
    <source>
        <dbReference type="ARBA" id="ARBA00024334"/>
    </source>
</evidence>
<gene>
    <name evidence="4" type="ORF">BgAZ_103680</name>
</gene>
<feature type="domain" description="EF-hand" evidence="3">
    <location>
        <begin position="29"/>
        <end position="64"/>
    </location>
</feature>
<comment type="similarity">
    <text evidence="1">Belongs to the protein kinase superfamily. Ser/Thr protein kinase family. CDPK subfamily.</text>
</comment>
<dbReference type="EMBL" id="JAVEPI010000001">
    <property type="protein sequence ID" value="KAK1444462.1"/>
    <property type="molecule type" value="Genomic_DNA"/>
</dbReference>